<reference evidence="1" key="1">
    <citation type="submission" date="2019-12" db="EMBL/GenBank/DDBJ databases">
        <title>Genome sequencing and annotation of Brassica cretica.</title>
        <authorList>
            <person name="Studholme D.J."/>
            <person name="Sarris P."/>
        </authorList>
    </citation>
    <scope>NUCLEOTIDE SEQUENCE</scope>
    <source>
        <strain evidence="1">PFS-109/04</strain>
        <tissue evidence="1">Leaf</tissue>
    </source>
</reference>
<name>A0A8S9SDI3_BRACR</name>
<dbReference type="AlphaFoldDB" id="A0A8S9SDI3"/>
<organism evidence="1 2">
    <name type="scientific">Brassica cretica</name>
    <name type="common">Mustard</name>
    <dbReference type="NCBI Taxonomy" id="69181"/>
    <lineage>
        <taxon>Eukaryota</taxon>
        <taxon>Viridiplantae</taxon>
        <taxon>Streptophyta</taxon>
        <taxon>Embryophyta</taxon>
        <taxon>Tracheophyta</taxon>
        <taxon>Spermatophyta</taxon>
        <taxon>Magnoliopsida</taxon>
        <taxon>eudicotyledons</taxon>
        <taxon>Gunneridae</taxon>
        <taxon>Pentapetalae</taxon>
        <taxon>rosids</taxon>
        <taxon>malvids</taxon>
        <taxon>Brassicales</taxon>
        <taxon>Brassicaceae</taxon>
        <taxon>Brassiceae</taxon>
        <taxon>Brassica</taxon>
    </lineage>
</organism>
<dbReference type="Proteomes" id="UP000712600">
    <property type="component" value="Unassembled WGS sequence"/>
</dbReference>
<dbReference type="EMBL" id="QGKX02000004">
    <property type="protein sequence ID" value="KAF3598717.1"/>
    <property type="molecule type" value="Genomic_DNA"/>
</dbReference>
<evidence type="ECO:0000313" key="1">
    <source>
        <dbReference type="EMBL" id="KAF3598717.1"/>
    </source>
</evidence>
<comment type="caution">
    <text evidence="1">The sequence shown here is derived from an EMBL/GenBank/DDBJ whole genome shotgun (WGS) entry which is preliminary data.</text>
</comment>
<evidence type="ECO:0000313" key="2">
    <source>
        <dbReference type="Proteomes" id="UP000712600"/>
    </source>
</evidence>
<accession>A0A8S9SDI3</accession>
<gene>
    <name evidence="1" type="ORF">F2Q69_00038801</name>
</gene>
<sequence>METSLIFYLVITDGTMRSNQLGVCLLSYEMNQGYFADTKEFKEHGGKITTANKTVIHAVSAVKFSELVVTLSSGKVLKLLVTSGSSEVNAESLVVPKVSLVCLSFRASSQEMISSWSKPFLESQFLILRQLTSAHVAQGEEKLSVQCAMLMESRCFRRKIR</sequence>
<protein>
    <submittedName>
        <fullName evidence="1">Uncharacterized protein</fullName>
    </submittedName>
</protein>
<dbReference type="GO" id="GO:0005743">
    <property type="term" value="C:mitochondrial inner membrane"/>
    <property type="evidence" value="ECO:0007669"/>
    <property type="project" value="TreeGrafter"/>
</dbReference>
<dbReference type="GO" id="GO:0033615">
    <property type="term" value="P:mitochondrial proton-transporting ATP synthase complex assembly"/>
    <property type="evidence" value="ECO:0007669"/>
    <property type="project" value="TreeGrafter"/>
</dbReference>
<dbReference type="PANTHER" id="PTHR28106:SF1">
    <property type="entry name" value="MITOCHONDRIAL ATPASE COMPLEX SUBUNIT ATP10"/>
    <property type="match status" value="1"/>
</dbReference>
<proteinExistence type="predicted"/>
<dbReference type="Pfam" id="PF05176">
    <property type="entry name" value="ATP-synt_10"/>
    <property type="match status" value="1"/>
</dbReference>
<dbReference type="InterPro" id="IPR007849">
    <property type="entry name" value="ATP10"/>
</dbReference>
<dbReference type="PANTHER" id="PTHR28106">
    <property type="entry name" value="MITOCHONDRIAL ATPASE COMPLEX SUBUNIT ATP10"/>
    <property type="match status" value="1"/>
</dbReference>